<dbReference type="Proteomes" id="UP001157502">
    <property type="component" value="Chromosome 17"/>
</dbReference>
<evidence type="ECO:0000313" key="2">
    <source>
        <dbReference type="Proteomes" id="UP001157502"/>
    </source>
</evidence>
<comment type="caution">
    <text evidence="1">The sequence shown here is derived from an EMBL/GenBank/DDBJ whole genome shotgun (WGS) entry which is preliminary data.</text>
</comment>
<name>A0ACC2G690_DALPE</name>
<protein>
    <submittedName>
        <fullName evidence="1">Uncharacterized protein</fullName>
    </submittedName>
</protein>
<proteinExistence type="predicted"/>
<evidence type="ECO:0000313" key="1">
    <source>
        <dbReference type="EMBL" id="KAJ7999162.1"/>
    </source>
</evidence>
<organism evidence="1 2">
    <name type="scientific">Dallia pectoralis</name>
    <name type="common">Alaska blackfish</name>
    <dbReference type="NCBI Taxonomy" id="75939"/>
    <lineage>
        <taxon>Eukaryota</taxon>
        <taxon>Metazoa</taxon>
        <taxon>Chordata</taxon>
        <taxon>Craniata</taxon>
        <taxon>Vertebrata</taxon>
        <taxon>Euteleostomi</taxon>
        <taxon>Actinopterygii</taxon>
        <taxon>Neopterygii</taxon>
        <taxon>Teleostei</taxon>
        <taxon>Protacanthopterygii</taxon>
        <taxon>Esociformes</taxon>
        <taxon>Umbridae</taxon>
        <taxon>Dallia</taxon>
    </lineage>
</organism>
<keyword evidence="2" id="KW-1185">Reference proteome</keyword>
<accession>A0ACC2G690</accession>
<sequence>MDKLRVHHRQEHTSANPCAKCSQGSFRLVRYDTDTANRLTQTPLPVLVQRHSVGPGTFLDTCCSSNWQDKCPQQTDTPGPHEGMDT</sequence>
<reference evidence="1" key="1">
    <citation type="submission" date="2021-05" db="EMBL/GenBank/DDBJ databases">
        <authorList>
            <person name="Pan Q."/>
            <person name="Jouanno E."/>
            <person name="Zahm M."/>
            <person name="Klopp C."/>
            <person name="Cabau C."/>
            <person name="Louis A."/>
            <person name="Berthelot C."/>
            <person name="Parey E."/>
            <person name="Roest Crollius H."/>
            <person name="Montfort J."/>
            <person name="Robinson-Rechavi M."/>
            <person name="Bouchez O."/>
            <person name="Lampietro C."/>
            <person name="Lopez Roques C."/>
            <person name="Donnadieu C."/>
            <person name="Postlethwait J."/>
            <person name="Bobe J."/>
            <person name="Dillon D."/>
            <person name="Chandos A."/>
            <person name="von Hippel F."/>
            <person name="Guiguen Y."/>
        </authorList>
    </citation>
    <scope>NUCLEOTIDE SEQUENCE</scope>
    <source>
        <strain evidence="1">YG-Jan2019</strain>
    </source>
</reference>
<gene>
    <name evidence="1" type="ORF">DPEC_G00212540</name>
</gene>
<dbReference type="EMBL" id="CM055744">
    <property type="protein sequence ID" value="KAJ7999162.1"/>
    <property type="molecule type" value="Genomic_DNA"/>
</dbReference>